<evidence type="ECO:0000313" key="2">
    <source>
        <dbReference type="Proteomes" id="UP000706580"/>
    </source>
</evidence>
<organism evidence="1 2">
    <name type="scientific">Leclercia barmai</name>
    <dbReference type="NCBI Taxonomy" id="2785629"/>
    <lineage>
        <taxon>Bacteria</taxon>
        <taxon>Pseudomonadati</taxon>
        <taxon>Pseudomonadota</taxon>
        <taxon>Gammaproteobacteria</taxon>
        <taxon>Enterobacterales</taxon>
        <taxon>Enterobacteriaceae</taxon>
        <taxon>Leclercia</taxon>
    </lineage>
</organism>
<gene>
    <name evidence="1" type="ORF">ITX56_18360</name>
</gene>
<comment type="caution">
    <text evidence="1">The sequence shown here is derived from an EMBL/GenBank/DDBJ whole genome shotgun (WGS) entry which is preliminary data.</text>
</comment>
<reference evidence="1 2" key="1">
    <citation type="submission" date="2020-11" db="EMBL/GenBank/DDBJ databases">
        <title>Draft Genome of Enterobacter sp. strain EMC7.</title>
        <authorList>
            <person name="Barman P."/>
            <person name="Sinha S."/>
            <person name="Sen S."/>
            <person name="Chakraborty R."/>
        </authorList>
    </citation>
    <scope>NUCLEOTIDE SEQUENCE [LARGE SCALE GENOMIC DNA]</scope>
    <source>
        <strain evidence="1 2">EMC7</strain>
    </source>
</reference>
<keyword evidence="2" id="KW-1185">Reference proteome</keyword>
<protein>
    <submittedName>
        <fullName evidence="1">Uncharacterized protein</fullName>
    </submittedName>
</protein>
<evidence type="ECO:0000313" key="1">
    <source>
        <dbReference type="EMBL" id="MBZ0059731.1"/>
    </source>
</evidence>
<name>A0ABS7RZJ2_9ENTR</name>
<dbReference type="EMBL" id="JADMNK010000011">
    <property type="protein sequence ID" value="MBZ0059731.1"/>
    <property type="molecule type" value="Genomic_DNA"/>
</dbReference>
<dbReference type="RefSeq" id="WP_039028598.1">
    <property type="nucleotide sequence ID" value="NZ_JADMNK010000011.1"/>
</dbReference>
<sequence length="85" mass="9653">MGLQLIVKADLKKIEKSLGSLASECEIFPVAEGLFGISVPERILSSLGDDVVQRKLQKLKRFDLWQGSWQESERSWLHKIVRASE</sequence>
<accession>A0ABS7RZJ2</accession>
<proteinExistence type="predicted"/>
<dbReference type="Proteomes" id="UP000706580">
    <property type="component" value="Unassembled WGS sequence"/>
</dbReference>